<evidence type="ECO:0000256" key="1">
    <source>
        <dbReference type="SAM" id="MobiDB-lite"/>
    </source>
</evidence>
<feature type="compositionally biased region" description="Low complexity" evidence="1">
    <location>
        <begin position="141"/>
        <end position="154"/>
    </location>
</feature>
<feature type="region of interest" description="Disordered" evidence="1">
    <location>
        <begin position="1"/>
        <end position="219"/>
    </location>
</feature>
<name>A0AAJ0B783_9PEZI</name>
<organism evidence="2 3">
    <name type="scientific">Echria macrotheca</name>
    <dbReference type="NCBI Taxonomy" id="438768"/>
    <lineage>
        <taxon>Eukaryota</taxon>
        <taxon>Fungi</taxon>
        <taxon>Dikarya</taxon>
        <taxon>Ascomycota</taxon>
        <taxon>Pezizomycotina</taxon>
        <taxon>Sordariomycetes</taxon>
        <taxon>Sordariomycetidae</taxon>
        <taxon>Sordariales</taxon>
        <taxon>Schizotheciaceae</taxon>
        <taxon>Echria</taxon>
    </lineage>
</organism>
<dbReference type="AlphaFoldDB" id="A0AAJ0B783"/>
<comment type="caution">
    <text evidence="2">The sequence shown here is derived from an EMBL/GenBank/DDBJ whole genome shotgun (WGS) entry which is preliminary data.</text>
</comment>
<feature type="compositionally biased region" description="Basic residues" evidence="1">
    <location>
        <begin position="125"/>
        <end position="135"/>
    </location>
</feature>
<proteinExistence type="predicted"/>
<protein>
    <recommendedName>
        <fullName evidence="4">FAR1 domain-containing protein</fullName>
    </recommendedName>
</protein>
<evidence type="ECO:0000313" key="2">
    <source>
        <dbReference type="EMBL" id="KAK1750636.1"/>
    </source>
</evidence>
<accession>A0AAJ0B783</accession>
<dbReference type="Proteomes" id="UP001239445">
    <property type="component" value="Unassembled WGS sequence"/>
</dbReference>
<feature type="compositionally biased region" description="Low complexity" evidence="1">
    <location>
        <begin position="16"/>
        <end position="32"/>
    </location>
</feature>
<keyword evidence="3" id="KW-1185">Reference proteome</keyword>
<sequence length="457" mass="48912">MDTHQSQPRQRKRQRPAAAPGPNVPAGHAAVPQQAWGTAHPVAVRAVAGDTVSVPPPPTTGFPSQQLDRSHQVEPDSLMNGYSAAQQHPYPDTQSSLGATGQNDLGSLNGGLSSITGDASNPNQHHGHAHQHHLHPPPPSQQQTSQQHQQQRPSAATANKTDRVLFPYGPPQSTHDSPPATVASSTPQGQFNLWQTGGPAASSSSMPPKSPANKLAPPPEGIYGSFEDLLNAAQQVAKDQGYGIVKLRASNYRDGKPTRYDLVCDRGGVKYNSTAKKRNPSTRKIDCPWRAKAVCEVNLGNQWRFAVQESRHNHEARMPAAAPGQENAPMNQSLRSLTHRVERIAHDMTASFERIDARMDHFEKRFDALFDAIQGRNMMGANGVQMGASNMPTANMGGATLGNVPLSNGGMGGGGMMDGRMSGMEARVSGMEPRGNGMDTLPMMDNDAGQLAMMVNP</sequence>
<evidence type="ECO:0008006" key="4">
    <source>
        <dbReference type="Google" id="ProtNLM"/>
    </source>
</evidence>
<feature type="compositionally biased region" description="Polar residues" evidence="1">
    <location>
        <begin position="92"/>
        <end position="121"/>
    </location>
</feature>
<evidence type="ECO:0000313" key="3">
    <source>
        <dbReference type="Proteomes" id="UP001239445"/>
    </source>
</evidence>
<feature type="compositionally biased region" description="Polar residues" evidence="1">
    <location>
        <begin position="171"/>
        <end position="195"/>
    </location>
</feature>
<gene>
    <name evidence="2" type="ORF">QBC47DRAFT_90976</name>
</gene>
<dbReference type="EMBL" id="MU839845">
    <property type="protein sequence ID" value="KAK1750636.1"/>
    <property type="molecule type" value="Genomic_DNA"/>
</dbReference>
<reference evidence="2" key="1">
    <citation type="submission" date="2023-06" db="EMBL/GenBank/DDBJ databases">
        <title>Genome-scale phylogeny and comparative genomics of the fungal order Sordariales.</title>
        <authorList>
            <consortium name="Lawrence Berkeley National Laboratory"/>
            <person name="Hensen N."/>
            <person name="Bonometti L."/>
            <person name="Westerberg I."/>
            <person name="Brannstrom I.O."/>
            <person name="Guillou S."/>
            <person name="Cros-Aarteil S."/>
            <person name="Calhoun S."/>
            <person name="Haridas S."/>
            <person name="Kuo A."/>
            <person name="Mondo S."/>
            <person name="Pangilinan J."/>
            <person name="Riley R."/>
            <person name="Labutti K."/>
            <person name="Andreopoulos B."/>
            <person name="Lipzen A."/>
            <person name="Chen C."/>
            <person name="Yanf M."/>
            <person name="Daum C."/>
            <person name="Ng V."/>
            <person name="Clum A."/>
            <person name="Steindorff A."/>
            <person name="Ohm R."/>
            <person name="Martin F."/>
            <person name="Silar P."/>
            <person name="Natvig D."/>
            <person name="Lalanne C."/>
            <person name="Gautier V."/>
            <person name="Ament-Velasquez S.L."/>
            <person name="Kruys A."/>
            <person name="Hutchinson M.I."/>
            <person name="Powell A.J."/>
            <person name="Barry K."/>
            <person name="Miller A.N."/>
            <person name="Grigoriev I.V."/>
            <person name="Debuchy R."/>
            <person name="Gladieux P."/>
            <person name="Thoren M.H."/>
            <person name="Johannesson H."/>
        </authorList>
    </citation>
    <scope>NUCLEOTIDE SEQUENCE</scope>
    <source>
        <strain evidence="2">PSN4</strain>
    </source>
</reference>